<organism evidence="2 3">
    <name type="scientific">Oopsacas minuta</name>
    <dbReference type="NCBI Taxonomy" id="111878"/>
    <lineage>
        <taxon>Eukaryota</taxon>
        <taxon>Metazoa</taxon>
        <taxon>Porifera</taxon>
        <taxon>Hexactinellida</taxon>
        <taxon>Hexasterophora</taxon>
        <taxon>Lyssacinosida</taxon>
        <taxon>Leucopsacidae</taxon>
        <taxon>Oopsacas</taxon>
    </lineage>
</organism>
<comment type="caution">
    <text evidence="2">The sequence shown here is derived from an EMBL/GenBank/DDBJ whole genome shotgun (WGS) entry which is preliminary data.</text>
</comment>
<accession>A0AAV7KJM4</accession>
<evidence type="ECO:0000313" key="2">
    <source>
        <dbReference type="EMBL" id="KAI6660146.1"/>
    </source>
</evidence>
<keyword evidence="3" id="KW-1185">Reference proteome</keyword>
<proteinExistence type="predicted"/>
<name>A0AAV7KJM4_9METZ</name>
<reference evidence="2 3" key="1">
    <citation type="journal article" date="2023" name="BMC Biol.">
        <title>The compact genome of the sponge Oopsacas minuta (Hexactinellida) is lacking key metazoan core genes.</title>
        <authorList>
            <person name="Santini S."/>
            <person name="Schenkelaars Q."/>
            <person name="Jourda C."/>
            <person name="Duchesne M."/>
            <person name="Belahbib H."/>
            <person name="Rocher C."/>
            <person name="Selva M."/>
            <person name="Riesgo A."/>
            <person name="Vervoort M."/>
            <person name="Leys S.P."/>
            <person name="Kodjabachian L."/>
            <person name="Le Bivic A."/>
            <person name="Borchiellini C."/>
            <person name="Claverie J.M."/>
            <person name="Renard E."/>
        </authorList>
    </citation>
    <scope>NUCLEOTIDE SEQUENCE [LARGE SCALE GENOMIC DNA]</scope>
    <source>
        <strain evidence="2">SPO-2</strain>
    </source>
</reference>
<sequence length="92" mass="10999">MTYSGVNRSTSGLTAEDNYYGEGQEAYQSELRQSSISPERKGELSRLYDNYFYLSDKYYQLYRWPTVEEVSRHLNIDSEIEGWQISIFRRLY</sequence>
<dbReference type="AlphaFoldDB" id="A0AAV7KJM4"/>
<feature type="region of interest" description="Disordered" evidence="1">
    <location>
        <begin position="1"/>
        <end position="20"/>
    </location>
</feature>
<dbReference type="EMBL" id="JAKMXF010000041">
    <property type="protein sequence ID" value="KAI6660146.1"/>
    <property type="molecule type" value="Genomic_DNA"/>
</dbReference>
<evidence type="ECO:0000313" key="3">
    <source>
        <dbReference type="Proteomes" id="UP001165289"/>
    </source>
</evidence>
<evidence type="ECO:0000256" key="1">
    <source>
        <dbReference type="SAM" id="MobiDB-lite"/>
    </source>
</evidence>
<gene>
    <name evidence="2" type="ORF">LOD99_10538</name>
</gene>
<dbReference type="Proteomes" id="UP001165289">
    <property type="component" value="Unassembled WGS sequence"/>
</dbReference>
<feature type="compositionally biased region" description="Polar residues" evidence="1">
    <location>
        <begin position="1"/>
        <end position="13"/>
    </location>
</feature>
<protein>
    <submittedName>
        <fullName evidence="2">Uncharacterized protein</fullName>
    </submittedName>
</protein>